<gene>
    <name evidence="2" type="ORF">Salat_1057400</name>
</gene>
<feature type="compositionally biased region" description="Basic and acidic residues" evidence="1">
    <location>
        <begin position="19"/>
        <end position="29"/>
    </location>
</feature>
<dbReference type="EMBL" id="JACGWO010000003">
    <property type="protein sequence ID" value="KAK4432952.1"/>
    <property type="molecule type" value="Genomic_DNA"/>
</dbReference>
<feature type="compositionally biased region" description="Basic and acidic residues" evidence="1">
    <location>
        <begin position="52"/>
        <end position="62"/>
    </location>
</feature>
<keyword evidence="3" id="KW-1185">Reference proteome</keyword>
<protein>
    <submittedName>
        <fullName evidence="2">Uncharacterized protein</fullName>
    </submittedName>
</protein>
<reference evidence="2" key="2">
    <citation type="journal article" date="2024" name="Plant">
        <title>Genomic evolution and insights into agronomic trait innovations of Sesamum species.</title>
        <authorList>
            <person name="Miao H."/>
            <person name="Wang L."/>
            <person name="Qu L."/>
            <person name="Liu H."/>
            <person name="Sun Y."/>
            <person name="Le M."/>
            <person name="Wang Q."/>
            <person name="Wei S."/>
            <person name="Zheng Y."/>
            <person name="Lin W."/>
            <person name="Duan Y."/>
            <person name="Cao H."/>
            <person name="Xiong S."/>
            <person name="Wang X."/>
            <person name="Wei L."/>
            <person name="Li C."/>
            <person name="Ma Q."/>
            <person name="Ju M."/>
            <person name="Zhao R."/>
            <person name="Li G."/>
            <person name="Mu C."/>
            <person name="Tian Q."/>
            <person name="Mei H."/>
            <person name="Zhang T."/>
            <person name="Gao T."/>
            <person name="Zhang H."/>
        </authorList>
    </citation>
    <scope>NUCLEOTIDE SEQUENCE</scope>
    <source>
        <strain evidence="2">3651</strain>
    </source>
</reference>
<accession>A0AAE1YMY0</accession>
<dbReference type="Proteomes" id="UP001293254">
    <property type="component" value="Unassembled WGS sequence"/>
</dbReference>
<dbReference type="PANTHER" id="PTHR34198">
    <property type="entry name" value="OS01G0175100 PROTEIN"/>
    <property type="match status" value="1"/>
</dbReference>
<evidence type="ECO:0000313" key="2">
    <source>
        <dbReference type="EMBL" id="KAK4432952.1"/>
    </source>
</evidence>
<evidence type="ECO:0000256" key="1">
    <source>
        <dbReference type="SAM" id="MobiDB-lite"/>
    </source>
</evidence>
<dbReference type="PANTHER" id="PTHR34198:SF24">
    <property type="entry name" value="DUF4005 DOMAIN-CONTAINING PROTEIN"/>
    <property type="match status" value="1"/>
</dbReference>
<sequence>MASAMLPFRPVVARARINTADHRKSDQTRRTSSPNWWAPLFGFSSDPDYMNPDEKKSAKPETDGAGGPKPGKPRFAPGSFTEEKARRLRRMTYDASSFHDSMYHSAIASRLASDFSDPTTAP</sequence>
<dbReference type="AlphaFoldDB" id="A0AAE1YMY0"/>
<feature type="region of interest" description="Disordered" evidence="1">
    <location>
        <begin position="15"/>
        <end position="83"/>
    </location>
</feature>
<evidence type="ECO:0000313" key="3">
    <source>
        <dbReference type="Proteomes" id="UP001293254"/>
    </source>
</evidence>
<name>A0AAE1YMY0_9LAMI</name>
<proteinExistence type="predicted"/>
<organism evidence="2 3">
    <name type="scientific">Sesamum alatum</name>
    <dbReference type="NCBI Taxonomy" id="300844"/>
    <lineage>
        <taxon>Eukaryota</taxon>
        <taxon>Viridiplantae</taxon>
        <taxon>Streptophyta</taxon>
        <taxon>Embryophyta</taxon>
        <taxon>Tracheophyta</taxon>
        <taxon>Spermatophyta</taxon>
        <taxon>Magnoliopsida</taxon>
        <taxon>eudicotyledons</taxon>
        <taxon>Gunneridae</taxon>
        <taxon>Pentapetalae</taxon>
        <taxon>asterids</taxon>
        <taxon>lamiids</taxon>
        <taxon>Lamiales</taxon>
        <taxon>Pedaliaceae</taxon>
        <taxon>Sesamum</taxon>
    </lineage>
</organism>
<comment type="caution">
    <text evidence="2">The sequence shown here is derived from an EMBL/GenBank/DDBJ whole genome shotgun (WGS) entry which is preliminary data.</text>
</comment>
<reference evidence="2" key="1">
    <citation type="submission" date="2020-06" db="EMBL/GenBank/DDBJ databases">
        <authorList>
            <person name="Li T."/>
            <person name="Hu X."/>
            <person name="Zhang T."/>
            <person name="Song X."/>
            <person name="Zhang H."/>
            <person name="Dai N."/>
            <person name="Sheng W."/>
            <person name="Hou X."/>
            <person name="Wei L."/>
        </authorList>
    </citation>
    <scope>NUCLEOTIDE SEQUENCE</scope>
    <source>
        <strain evidence="2">3651</strain>
        <tissue evidence="2">Leaf</tissue>
    </source>
</reference>